<dbReference type="AlphaFoldDB" id="A0AAE1YB92"/>
<comment type="caution">
    <text evidence="3">The sequence shown here is derived from an EMBL/GenBank/DDBJ whole genome shotgun (WGS) entry which is preliminary data.</text>
</comment>
<feature type="compositionally biased region" description="Basic and acidic residues" evidence="1">
    <location>
        <begin position="112"/>
        <end position="126"/>
    </location>
</feature>
<evidence type="ECO:0000313" key="4">
    <source>
        <dbReference type="Proteomes" id="UP001293254"/>
    </source>
</evidence>
<reference evidence="3" key="2">
    <citation type="journal article" date="2024" name="Plant">
        <title>Genomic evolution and insights into agronomic trait innovations of Sesamum species.</title>
        <authorList>
            <person name="Miao H."/>
            <person name="Wang L."/>
            <person name="Qu L."/>
            <person name="Liu H."/>
            <person name="Sun Y."/>
            <person name="Le M."/>
            <person name="Wang Q."/>
            <person name="Wei S."/>
            <person name="Zheng Y."/>
            <person name="Lin W."/>
            <person name="Duan Y."/>
            <person name="Cao H."/>
            <person name="Xiong S."/>
            <person name="Wang X."/>
            <person name="Wei L."/>
            <person name="Li C."/>
            <person name="Ma Q."/>
            <person name="Ju M."/>
            <person name="Zhao R."/>
            <person name="Li G."/>
            <person name="Mu C."/>
            <person name="Tian Q."/>
            <person name="Mei H."/>
            <person name="Zhang T."/>
            <person name="Gao T."/>
            <person name="Zhang H."/>
        </authorList>
    </citation>
    <scope>NUCLEOTIDE SEQUENCE</scope>
    <source>
        <strain evidence="3">3651</strain>
    </source>
</reference>
<evidence type="ECO:0000259" key="2">
    <source>
        <dbReference type="Pfam" id="PF26130"/>
    </source>
</evidence>
<feature type="compositionally biased region" description="Acidic residues" evidence="1">
    <location>
        <begin position="127"/>
        <end position="149"/>
    </location>
</feature>
<dbReference type="EMBL" id="JACGWO010000005">
    <property type="protein sequence ID" value="KAK4426930.1"/>
    <property type="molecule type" value="Genomic_DNA"/>
</dbReference>
<name>A0AAE1YB92_9LAMI</name>
<proteinExistence type="predicted"/>
<feature type="region of interest" description="Disordered" evidence="1">
    <location>
        <begin position="197"/>
        <end position="223"/>
    </location>
</feature>
<sequence length="315" mass="35221">MPDPLDPAVTMKIHHGGKFCNIPPAYVGGSASVFDHIELNYVDIPYLDRLCEKIGYKGLKKYYKLDGCFVLLSSGQEILDLCLEHELDREVHVYLEGEIGGEVESNEEPLELNERNDDSRDSKDFFDSDYDLGSEDGEGENNGVDEDDELFTRHVDEENRKDVEAAEIEQAMQAAEALFCVESQSSMNLTYDTQVSMDQSQGQKMTPRKKSKVIPNADPKKPTWQDITLRRSTRLNAPVTGGEGGMNSMPIPAAFKPPRPAPVPTPTQTIVPRCVVRPPVPFAPGHPNVAISITTKQKNHFHHLSKHSKKMEKNM</sequence>
<reference evidence="3" key="1">
    <citation type="submission" date="2020-06" db="EMBL/GenBank/DDBJ databases">
        <authorList>
            <person name="Li T."/>
            <person name="Hu X."/>
            <person name="Zhang T."/>
            <person name="Song X."/>
            <person name="Zhang H."/>
            <person name="Dai N."/>
            <person name="Sheng W."/>
            <person name="Hou X."/>
            <person name="Wei L."/>
        </authorList>
    </citation>
    <scope>NUCLEOTIDE SEQUENCE</scope>
    <source>
        <strain evidence="3">3651</strain>
        <tissue evidence="3">Leaf</tissue>
    </source>
</reference>
<keyword evidence="4" id="KW-1185">Reference proteome</keyword>
<dbReference type="InterPro" id="IPR058594">
    <property type="entry name" value="PB1-like_dom_pln"/>
</dbReference>
<accession>A0AAE1YB92</accession>
<gene>
    <name evidence="3" type="ORF">Salat_1461800</name>
</gene>
<evidence type="ECO:0000313" key="3">
    <source>
        <dbReference type="EMBL" id="KAK4426930.1"/>
    </source>
</evidence>
<dbReference type="Pfam" id="PF26130">
    <property type="entry name" value="PB1-like"/>
    <property type="match status" value="1"/>
</dbReference>
<organism evidence="3 4">
    <name type="scientific">Sesamum alatum</name>
    <dbReference type="NCBI Taxonomy" id="300844"/>
    <lineage>
        <taxon>Eukaryota</taxon>
        <taxon>Viridiplantae</taxon>
        <taxon>Streptophyta</taxon>
        <taxon>Embryophyta</taxon>
        <taxon>Tracheophyta</taxon>
        <taxon>Spermatophyta</taxon>
        <taxon>Magnoliopsida</taxon>
        <taxon>eudicotyledons</taxon>
        <taxon>Gunneridae</taxon>
        <taxon>Pentapetalae</taxon>
        <taxon>asterids</taxon>
        <taxon>lamiids</taxon>
        <taxon>Lamiales</taxon>
        <taxon>Pedaliaceae</taxon>
        <taxon>Sesamum</taxon>
    </lineage>
</organism>
<feature type="domain" description="PB1-like" evidence="2">
    <location>
        <begin position="8"/>
        <end position="96"/>
    </location>
</feature>
<protein>
    <recommendedName>
        <fullName evidence="2">PB1-like domain-containing protein</fullName>
    </recommendedName>
</protein>
<feature type="region of interest" description="Disordered" evidence="1">
    <location>
        <begin position="100"/>
        <end position="149"/>
    </location>
</feature>
<evidence type="ECO:0000256" key="1">
    <source>
        <dbReference type="SAM" id="MobiDB-lite"/>
    </source>
</evidence>
<feature type="compositionally biased region" description="Acidic residues" evidence="1">
    <location>
        <begin position="100"/>
        <end position="111"/>
    </location>
</feature>
<dbReference type="Proteomes" id="UP001293254">
    <property type="component" value="Unassembled WGS sequence"/>
</dbReference>